<reference evidence="12 13" key="1">
    <citation type="submission" date="2016-12" db="EMBL/GenBank/DDBJ databases">
        <title>Thioflexothrix psekupsii D3 genome sequencing and assembly.</title>
        <authorList>
            <person name="Fomenkov A."/>
            <person name="Vincze T."/>
            <person name="Grabovich M."/>
            <person name="Anton B.P."/>
            <person name="Dubinina G."/>
            <person name="Orlova M."/>
            <person name="Belousova E."/>
            <person name="Roberts R.J."/>
        </authorList>
    </citation>
    <scope>NUCLEOTIDE SEQUENCE [LARGE SCALE GENOMIC DNA]</scope>
    <source>
        <strain evidence="12">D3</strain>
    </source>
</reference>
<evidence type="ECO:0000256" key="1">
    <source>
        <dbReference type="ARBA" id="ARBA00001946"/>
    </source>
</evidence>
<keyword evidence="9" id="KW-0315">Glutamine amidotransferase</keyword>
<dbReference type="AlphaFoldDB" id="A0A251X835"/>
<evidence type="ECO:0000313" key="13">
    <source>
        <dbReference type="Proteomes" id="UP000194798"/>
    </source>
</evidence>
<keyword evidence="6" id="KW-0547">Nucleotide-binding</keyword>
<gene>
    <name evidence="12" type="ORF">TPSD3_07100</name>
</gene>
<dbReference type="NCBIfam" id="TIGR00379">
    <property type="entry name" value="cobB"/>
    <property type="match status" value="1"/>
</dbReference>
<dbReference type="InterPro" id="IPR002586">
    <property type="entry name" value="CobQ/CobB/MinD/ParA_Nub-bd_dom"/>
</dbReference>
<evidence type="ECO:0000256" key="8">
    <source>
        <dbReference type="ARBA" id="ARBA00022842"/>
    </source>
</evidence>
<dbReference type="InterPro" id="IPR011698">
    <property type="entry name" value="GATase_3"/>
</dbReference>
<keyword evidence="7" id="KW-0067">ATP-binding</keyword>
<comment type="pathway">
    <text evidence="2">Cofactor biosynthesis; adenosylcobalamin biosynthesis.</text>
</comment>
<dbReference type="GO" id="GO:0042242">
    <property type="term" value="F:cobyrinic acid a,c-diamide synthase activity"/>
    <property type="evidence" value="ECO:0007669"/>
    <property type="project" value="InterPro"/>
</dbReference>
<feature type="domain" description="CobQ/CobB/MinD/ParA nucleotide binding" evidence="10">
    <location>
        <begin position="13"/>
        <end position="189"/>
    </location>
</feature>
<keyword evidence="13" id="KW-1185">Reference proteome</keyword>
<dbReference type="Pfam" id="PF01656">
    <property type="entry name" value="CbiA"/>
    <property type="match status" value="1"/>
</dbReference>
<name>A0A251X835_9GAMM</name>
<dbReference type="SUPFAM" id="SSF52540">
    <property type="entry name" value="P-loop containing nucleoside triphosphate hydrolases"/>
    <property type="match status" value="1"/>
</dbReference>
<dbReference type="InterPro" id="IPR029062">
    <property type="entry name" value="Class_I_gatase-like"/>
</dbReference>
<organism evidence="12 13">
    <name type="scientific">Thioflexithrix psekupsensis</name>
    <dbReference type="NCBI Taxonomy" id="1570016"/>
    <lineage>
        <taxon>Bacteria</taxon>
        <taxon>Pseudomonadati</taxon>
        <taxon>Pseudomonadota</taxon>
        <taxon>Gammaproteobacteria</taxon>
        <taxon>Thiotrichales</taxon>
        <taxon>Thioflexithrix</taxon>
    </lineage>
</organism>
<dbReference type="OrthoDB" id="9764035at2"/>
<dbReference type="PANTHER" id="PTHR43873">
    <property type="entry name" value="COBYRINATE A,C-DIAMIDE SYNTHASE"/>
    <property type="match status" value="1"/>
</dbReference>
<dbReference type="CDD" id="cd03130">
    <property type="entry name" value="GATase1_CobB"/>
    <property type="match status" value="1"/>
</dbReference>
<dbReference type="Gene3D" id="3.40.50.300">
    <property type="entry name" value="P-loop containing nucleotide triphosphate hydrolases"/>
    <property type="match status" value="1"/>
</dbReference>
<evidence type="ECO:0000256" key="7">
    <source>
        <dbReference type="ARBA" id="ARBA00022840"/>
    </source>
</evidence>
<evidence type="ECO:0000256" key="2">
    <source>
        <dbReference type="ARBA" id="ARBA00004953"/>
    </source>
</evidence>
<comment type="similarity">
    <text evidence="3">Belongs to the CobB/CobQ family. CobQ subfamily.</text>
</comment>
<dbReference type="Gene3D" id="3.40.50.880">
    <property type="match status" value="1"/>
</dbReference>
<evidence type="ECO:0000259" key="10">
    <source>
        <dbReference type="Pfam" id="PF01656"/>
    </source>
</evidence>
<dbReference type="GO" id="GO:0005524">
    <property type="term" value="F:ATP binding"/>
    <property type="evidence" value="ECO:0007669"/>
    <property type="project" value="UniProtKB-KW"/>
</dbReference>
<keyword evidence="8" id="KW-0460">Magnesium</keyword>
<evidence type="ECO:0000259" key="11">
    <source>
        <dbReference type="Pfam" id="PF07685"/>
    </source>
</evidence>
<evidence type="ECO:0000256" key="3">
    <source>
        <dbReference type="ARBA" id="ARBA00006205"/>
    </source>
</evidence>
<dbReference type="Proteomes" id="UP000194798">
    <property type="component" value="Unassembled WGS sequence"/>
</dbReference>
<dbReference type="PROSITE" id="PS51274">
    <property type="entry name" value="GATASE_COBBQ"/>
    <property type="match status" value="1"/>
</dbReference>
<proteinExistence type="inferred from homology"/>
<evidence type="ECO:0000256" key="9">
    <source>
        <dbReference type="ARBA" id="ARBA00022962"/>
    </source>
</evidence>
<dbReference type="Pfam" id="PF07685">
    <property type="entry name" value="GATase_3"/>
    <property type="match status" value="1"/>
</dbReference>
<keyword evidence="4" id="KW-0169">Cobalamin biosynthesis</keyword>
<dbReference type="EMBL" id="MSLT01000012">
    <property type="protein sequence ID" value="OUD14100.1"/>
    <property type="molecule type" value="Genomic_DNA"/>
</dbReference>
<dbReference type="CDD" id="cd05388">
    <property type="entry name" value="CobB_N"/>
    <property type="match status" value="1"/>
</dbReference>
<dbReference type="InterPro" id="IPR004484">
    <property type="entry name" value="CbiA/CobB_synth"/>
</dbReference>
<feature type="domain" description="CobB/CobQ-like glutamine amidotransferase" evidence="11">
    <location>
        <begin position="248"/>
        <end position="435"/>
    </location>
</feature>
<comment type="caution">
    <text evidence="12">The sequence shown here is derived from an EMBL/GenBank/DDBJ whole genome shotgun (WGS) entry which is preliminary data.</text>
</comment>
<evidence type="ECO:0000256" key="6">
    <source>
        <dbReference type="ARBA" id="ARBA00022741"/>
    </source>
</evidence>
<dbReference type="NCBIfam" id="NF002204">
    <property type="entry name" value="PRK01077.1"/>
    <property type="match status" value="1"/>
</dbReference>
<sequence>MPHVLISAAHKSSGKTTLSIGLSAALSRLGQRVQTFKKGPDYIDPLWLHQASQRPCHNLDFYTMSHAEIVHYVAHYGQNADMCLIEGNKGLYDGVDIEGSNSNAALAHLLGSPVILVLDTQGITRGIAPLLLGYQAFDPQLHIAGVILNKVGGARHEQKLRAVIERYTSIPVVGAVQRDPRLDIDERHLGLIPSTELMHTEEKINEIAELISQQVDLSACMNIAAQAPALLPVKLAQTEAVFYPEKLRIGVIRDSAFNFYYASDLEALERNGAELIFIDAVRDSHLPLLDGLFIGGGFPETNGQLLAANYSFKEELRQAIENDLPVYAECGGLMYLGRYIYWCDEKMKMVGALPYNTVMENKPQGRGYVKLQETAYHPWGITGNGEVYAHEFHHSRIIHLDGHFNFAYRVQRGSGMINQQDGLVYRNTLVNYAHLRDVEANPWTKRFLHFVRNCRLNQNQTLLQNDRKSLCLK</sequence>
<evidence type="ECO:0000256" key="5">
    <source>
        <dbReference type="ARBA" id="ARBA00022598"/>
    </source>
</evidence>
<accession>A0A251X835</accession>
<dbReference type="RefSeq" id="WP_086487883.1">
    <property type="nucleotide sequence ID" value="NZ_MSLT01000012.1"/>
</dbReference>
<evidence type="ECO:0000256" key="4">
    <source>
        <dbReference type="ARBA" id="ARBA00022573"/>
    </source>
</evidence>
<dbReference type="SUPFAM" id="SSF52317">
    <property type="entry name" value="Class I glutamine amidotransferase-like"/>
    <property type="match status" value="1"/>
</dbReference>
<comment type="cofactor">
    <cofactor evidence="1">
        <name>Mg(2+)</name>
        <dbReference type="ChEBI" id="CHEBI:18420"/>
    </cofactor>
</comment>
<keyword evidence="5" id="KW-0436">Ligase</keyword>
<dbReference type="PANTHER" id="PTHR43873:SF1">
    <property type="entry name" value="COBYRINATE A,C-DIAMIDE SYNTHASE"/>
    <property type="match status" value="1"/>
</dbReference>
<evidence type="ECO:0000313" key="12">
    <source>
        <dbReference type="EMBL" id="OUD14100.1"/>
    </source>
</evidence>
<dbReference type="GO" id="GO:0009236">
    <property type="term" value="P:cobalamin biosynthetic process"/>
    <property type="evidence" value="ECO:0007669"/>
    <property type="project" value="UniProtKB-KW"/>
</dbReference>
<protein>
    <submittedName>
        <fullName evidence="12">Cobyrinic acid a,c-diamide synthase</fullName>
    </submittedName>
</protein>
<dbReference type="InterPro" id="IPR027417">
    <property type="entry name" value="P-loop_NTPase"/>
</dbReference>